<dbReference type="RefSeq" id="XP_013311893.1">
    <property type="nucleotide sequence ID" value="XM_013456439.1"/>
</dbReference>
<dbReference type="SMART" id="SM00360">
    <property type="entry name" value="RRM"/>
    <property type="match status" value="1"/>
</dbReference>
<organism evidence="5 6">
    <name type="scientific">Exophiala xenobiotica</name>
    <dbReference type="NCBI Taxonomy" id="348802"/>
    <lineage>
        <taxon>Eukaryota</taxon>
        <taxon>Fungi</taxon>
        <taxon>Dikarya</taxon>
        <taxon>Ascomycota</taxon>
        <taxon>Pezizomycotina</taxon>
        <taxon>Eurotiomycetes</taxon>
        <taxon>Chaetothyriomycetidae</taxon>
        <taxon>Chaetothyriales</taxon>
        <taxon>Herpotrichiellaceae</taxon>
        <taxon>Exophiala</taxon>
    </lineage>
</organism>
<keyword evidence="6" id="KW-1185">Reference proteome</keyword>
<dbReference type="Proteomes" id="UP000054342">
    <property type="component" value="Unassembled WGS sequence"/>
</dbReference>
<evidence type="ECO:0000313" key="6">
    <source>
        <dbReference type="Proteomes" id="UP000054342"/>
    </source>
</evidence>
<dbReference type="EMBL" id="KN847322">
    <property type="protein sequence ID" value="KIW51306.1"/>
    <property type="molecule type" value="Genomic_DNA"/>
</dbReference>
<dbReference type="OrthoDB" id="1049195at2759"/>
<dbReference type="PANTHER" id="PTHR23003:SF60">
    <property type="entry name" value="RNA BINDING PROTEIN (AFU_ORTHOLOGUE AFUA_1G02950)"/>
    <property type="match status" value="1"/>
</dbReference>
<dbReference type="InterPro" id="IPR012677">
    <property type="entry name" value="Nucleotide-bd_a/b_plait_sf"/>
</dbReference>
<feature type="domain" description="RRM" evidence="4">
    <location>
        <begin position="259"/>
        <end position="338"/>
    </location>
</feature>
<dbReference type="GO" id="GO:0005634">
    <property type="term" value="C:nucleus"/>
    <property type="evidence" value="ECO:0007669"/>
    <property type="project" value="TreeGrafter"/>
</dbReference>
<feature type="region of interest" description="Disordered" evidence="3">
    <location>
        <begin position="364"/>
        <end position="444"/>
    </location>
</feature>
<dbReference type="SUPFAM" id="SSF54928">
    <property type="entry name" value="RNA-binding domain, RBD"/>
    <property type="match status" value="1"/>
</dbReference>
<dbReference type="CDD" id="cd00590">
    <property type="entry name" value="RRM_SF"/>
    <property type="match status" value="1"/>
</dbReference>
<dbReference type="Gene3D" id="3.30.70.330">
    <property type="match status" value="1"/>
</dbReference>
<evidence type="ECO:0000256" key="1">
    <source>
        <dbReference type="ARBA" id="ARBA00022884"/>
    </source>
</evidence>
<evidence type="ECO:0000259" key="4">
    <source>
        <dbReference type="PROSITE" id="PS50102"/>
    </source>
</evidence>
<reference evidence="5 6" key="1">
    <citation type="submission" date="2015-01" db="EMBL/GenBank/DDBJ databases">
        <title>The Genome Sequence of Exophiala xenobiotica CBS118157.</title>
        <authorList>
            <consortium name="The Broad Institute Genomics Platform"/>
            <person name="Cuomo C."/>
            <person name="de Hoog S."/>
            <person name="Gorbushina A."/>
            <person name="Stielow B."/>
            <person name="Teixiera M."/>
            <person name="Abouelleil A."/>
            <person name="Chapman S.B."/>
            <person name="Priest M."/>
            <person name="Young S.K."/>
            <person name="Wortman J."/>
            <person name="Nusbaum C."/>
            <person name="Birren B."/>
        </authorList>
    </citation>
    <scope>NUCLEOTIDE SEQUENCE [LARGE SCALE GENOMIC DNA]</scope>
    <source>
        <strain evidence="5 6">CBS 118157</strain>
    </source>
</reference>
<protein>
    <recommendedName>
        <fullName evidence="4">RRM domain-containing protein</fullName>
    </recommendedName>
</protein>
<dbReference type="STRING" id="348802.A0A0D2BGD6"/>
<dbReference type="GO" id="GO:0003729">
    <property type="term" value="F:mRNA binding"/>
    <property type="evidence" value="ECO:0007669"/>
    <property type="project" value="TreeGrafter"/>
</dbReference>
<evidence type="ECO:0000313" key="5">
    <source>
        <dbReference type="EMBL" id="KIW51306.1"/>
    </source>
</evidence>
<feature type="compositionally biased region" description="Low complexity" evidence="3">
    <location>
        <begin position="386"/>
        <end position="398"/>
    </location>
</feature>
<accession>A0A0D2BGD6</accession>
<dbReference type="Pfam" id="PF00076">
    <property type="entry name" value="RRM_1"/>
    <property type="match status" value="1"/>
</dbReference>
<dbReference type="InterPro" id="IPR050374">
    <property type="entry name" value="RRT5_SRSF_SR"/>
</dbReference>
<evidence type="ECO:0000256" key="3">
    <source>
        <dbReference type="SAM" id="MobiDB-lite"/>
    </source>
</evidence>
<feature type="compositionally biased region" description="Acidic residues" evidence="3">
    <location>
        <begin position="423"/>
        <end position="444"/>
    </location>
</feature>
<dbReference type="PROSITE" id="PS50102">
    <property type="entry name" value="RRM"/>
    <property type="match status" value="1"/>
</dbReference>
<name>A0A0D2BGD6_9EURO</name>
<proteinExistence type="predicted"/>
<dbReference type="GeneID" id="25331951"/>
<gene>
    <name evidence="5" type="ORF">PV05_10043</name>
</gene>
<dbReference type="GO" id="GO:1990904">
    <property type="term" value="C:ribonucleoprotein complex"/>
    <property type="evidence" value="ECO:0007669"/>
    <property type="project" value="TreeGrafter"/>
</dbReference>
<dbReference type="InterPro" id="IPR035979">
    <property type="entry name" value="RBD_domain_sf"/>
</dbReference>
<dbReference type="InterPro" id="IPR000504">
    <property type="entry name" value="RRM_dom"/>
</dbReference>
<dbReference type="AlphaFoldDB" id="A0A0D2BGD6"/>
<dbReference type="GO" id="GO:0005737">
    <property type="term" value="C:cytoplasm"/>
    <property type="evidence" value="ECO:0007669"/>
    <property type="project" value="TreeGrafter"/>
</dbReference>
<evidence type="ECO:0000256" key="2">
    <source>
        <dbReference type="PROSITE-ProRule" id="PRU00176"/>
    </source>
</evidence>
<keyword evidence="1 2" id="KW-0694">RNA-binding</keyword>
<dbReference type="PANTHER" id="PTHR23003">
    <property type="entry name" value="RNA RECOGNITION MOTIF RRM DOMAIN CONTAINING PROTEIN"/>
    <property type="match status" value="1"/>
</dbReference>
<sequence length="477" mass="51795">MPRERHRTGDSSKDEDQYIILVQDIPRHCRWQELKDMTRSLGGEQSLKAEVFETSDGSQLGHCTIKGRTAANQVYENFCVQGWNGQCVRVSLAVLEKPGVLKTLEGPKKSRGAFMETRIPPSLTYPGPQAVVTGIQPVSSRCDSLSDGKVLLLTRTSQISYPGSLRSATMTYNQQYDRMAPCTARPSVIYTHPAVNAPQMSPVHVGQIPYTYSTTTAYAVPRAGPVYPPSVTAARPSRINTQKPSGSAGAASGRINNGSTIFMSGLPPNQSEKQLRSLLKQYGPLVYLEIHPDGRNPAKAKGTARARYASSAEALSAVRGLDGAYLSKSKICVQQERADKIASLRPESKTTTLDSVAIQKKTDQIKPIQATSNLSQQVHPPRTSTDKGSTGSTSPTTGPLIVNGARGSRIRRSSRDAKSSGDDSSEGETEASDNSDDDSSEDETGTYHLRATLFTPRSLSLGRYCTKFCFNVRCWRG</sequence>
<feature type="region of interest" description="Disordered" evidence="3">
    <location>
        <begin position="234"/>
        <end position="253"/>
    </location>
</feature>
<feature type="compositionally biased region" description="Polar residues" evidence="3">
    <location>
        <begin position="369"/>
        <end position="378"/>
    </location>
</feature>